<name>A0A1H4HI61_9SPHI</name>
<gene>
    <name evidence="1" type="ORF">SAMN05443550_12021</name>
</gene>
<reference evidence="1 2" key="1">
    <citation type="submission" date="2016-10" db="EMBL/GenBank/DDBJ databases">
        <authorList>
            <person name="de Groot N.N."/>
        </authorList>
    </citation>
    <scope>NUCLEOTIDE SEQUENCE [LARGE SCALE GENOMIC DNA]</scope>
    <source>
        <strain evidence="1 2">DSM 19033</strain>
    </source>
</reference>
<evidence type="ECO:0000313" key="2">
    <source>
        <dbReference type="Proteomes" id="UP000198850"/>
    </source>
</evidence>
<accession>A0A1H4HI61</accession>
<dbReference type="RefSeq" id="WP_090560076.1">
    <property type="nucleotide sequence ID" value="NZ_FNRA01000020.1"/>
</dbReference>
<proteinExistence type="predicted"/>
<dbReference type="InterPro" id="IPR046901">
    <property type="entry name" value="ABC-3C_MC5"/>
</dbReference>
<dbReference type="AlphaFoldDB" id="A0A1H4HI61"/>
<sequence length="173" mass="20763">MIVYNQAFDYYHAIYRMIRLLTHVKKDNFVELDRLRIRDFYLLFPEQIHTITLKEGDKDIKELRARFVKQRNNPYNQVFDNKKVFEKLRPYQLTALQCLASYGIINKDLLKEGRVSIISQEVLKDYEGRFEDLSFTEQNIITMMVYHFSSISMFGTDGLKSRTKLMVSKYDYQ</sequence>
<organism evidence="1 2">
    <name type="scientific">Pedobacter hartonius</name>
    <dbReference type="NCBI Taxonomy" id="425514"/>
    <lineage>
        <taxon>Bacteria</taxon>
        <taxon>Pseudomonadati</taxon>
        <taxon>Bacteroidota</taxon>
        <taxon>Sphingobacteriia</taxon>
        <taxon>Sphingobacteriales</taxon>
        <taxon>Sphingobacteriaceae</taxon>
        <taxon>Pedobacter</taxon>
    </lineage>
</organism>
<keyword evidence="2" id="KW-1185">Reference proteome</keyword>
<protein>
    <submittedName>
        <fullName evidence="1">Uncharacterized protein</fullName>
    </submittedName>
</protein>
<dbReference type="STRING" id="425514.SAMN05443550_12021"/>
<dbReference type="Pfam" id="PF20291">
    <property type="entry name" value="MC5"/>
    <property type="match status" value="1"/>
</dbReference>
<dbReference type="OrthoDB" id="9092598at2"/>
<dbReference type="EMBL" id="FNRA01000020">
    <property type="protein sequence ID" value="SEB21549.1"/>
    <property type="molecule type" value="Genomic_DNA"/>
</dbReference>
<evidence type="ECO:0000313" key="1">
    <source>
        <dbReference type="EMBL" id="SEB21549.1"/>
    </source>
</evidence>
<dbReference type="Proteomes" id="UP000198850">
    <property type="component" value="Unassembled WGS sequence"/>
</dbReference>